<accession>A0A1H9WPF9</accession>
<evidence type="ECO:0000313" key="1">
    <source>
        <dbReference type="EMBL" id="SES07612.1"/>
    </source>
</evidence>
<dbReference type="AlphaFoldDB" id="A0A1H9WPF9"/>
<protein>
    <submittedName>
        <fullName evidence="3">Uncharacterized protein</fullName>
    </submittedName>
</protein>
<dbReference type="EMBL" id="FOGV01000048">
    <property type="protein sequence ID" value="SES37247.1"/>
    <property type="molecule type" value="Genomic_DNA"/>
</dbReference>
<reference evidence="3" key="1">
    <citation type="submission" date="2016-10" db="EMBL/GenBank/DDBJ databases">
        <authorList>
            <person name="Varghese N."/>
            <person name="Submissions S."/>
        </authorList>
    </citation>
    <scope>NUCLEOTIDE SEQUENCE</scope>
    <source>
        <strain evidence="3">10nlg</strain>
    </source>
</reference>
<gene>
    <name evidence="1" type="ORF">SAMN05444126_1141</name>
    <name evidence="2" type="ORF">SAMN05444126_1221</name>
    <name evidence="3" type="ORF">SAMN05444126_14112</name>
    <name evidence="4" type="ORF">SAMN05444126_1481</name>
</gene>
<comment type="caution">
    <text evidence="3">The sequence shown here is derived from an EMBL/GenBank/DDBJ whole genome shotgun (WGS) entry which is preliminary data.</text>
</comment>
<feature type="non-terminal residue" evidence="3">
    <location>
        <position position="27"/>
    </location>
</feature>
<dbReference type="EMBL" id="FOGV01000022">
    <property type="protein sequence ID" value="SES22594.1"/>
    <property type="molecule type" value="Genomic_DNA"/>
</dbReference>
<name>A0A1H9WPF9_9BACI</name>
<sequence>MLGWGHKLPASTNLKMCLFTLMMKQNL</sequence>
<organism evidence="3 5">
    <name type="scientific">Salisediminibacterium halotolerans</name>
    <dbReference type="NCBI Taxonomy" id="517425"/>
    <lineage>
        <taxon>Bacteria</taxon>
        <taxon>Bacillati</taxon>
        <taxon>Bacillota</taxon>
        <taxon>Bacilli</taxon>
        <taxon>Bacillales</taxon>
        <taxon>Bacillaceae</taxon>
        <taxon>Salisediminibacterium</taxon>
    </lineage>
</organism>
<dbReference type="EMBL" id="FOGV01000041">
    <property type="protein sequence ID" value="SES35701.1"/>
    <property type="molecule type" value="Genomic_DNA"/>
</dbReference>
<evidence type="ECO:0000313" key="4">
    <source>
        <dbReference type="EMBL" id="SES37247.1"/>
    </source>
</evidence>
<dbReference type="Proteomes" id="UP000199318">
    <property type="component" value="Unassembled WGS sequence"/>
</dbReference>
<dbReference type="STRING" id="1464123.SAMN05444126_1141"/>
<proteinExistence type="predicted"/>
<evidence type="ECO:0000313" key="5">
    <source>
        <dbReference type="Proteomes" id="UP000199318"/>
    </source>
</evidence>
<dbReference type="EMBL" id="FOGV01000014">
    <property type="protein sequence ID" value="SES07612.1"/>
    <property type="molecule type" value="Genomic_DNA"/>
</dbReference>
<evidence type="ECO:0000313" key="3">
    <source>
        <dbReference type="EMBL" id="SES35701.1"/>
    </source>
</evidence>
<reference evidence="5" key="2">
    <citation type="submission" date="2016-10" db="EMBL/GenBank/DDBJ databases">
        <authorList>
            <person name="de Groot N.N."/>
        </authorList>
    </citation>
    <scope>NUCLEOTIDE SEQUENCE [LARGE SCALE GENOMIC DNA]</scope>
    <source>
        <strain evidence="5">10nlg</strain>
    </source>
</reference>
<evidence type="ECO:0000313" key="2">
    <source>
        <dbReference type="EMBL" id="SES22594.1"/>
    </source>
</evidence>
<keyword evidence="5" id="KW-1185">Reference proteome</keyword>